<accession>A0AAP0AZ69</accession>
<dbReference type="Proteomes" id="UP001418222">
    <property type="component" value="Unassembled WGS sequence"/>
</dbReference>
<proteinExistence type="inferred from homology"/>
<reference evidence="9 10" key="1">
    <citation type="journal article" date="2022" name="Nat. Plants">
        <title>Genomes of leafy and leafless Platanthera orchids illuminate the evolution of mycoheterotrophy.</title>
        <authorList>
            <person name="Li M.H."/>
            <person name="Liu K.W."/>
            <person name="Li Z."/>
            <person name="Lu H.C."/>
            <person name="Ye Q.L."/>
            <person name="Zhang D."/>
            <person name="Wang J.Y."/>
            <person name="Li Y.F."/>
            <person name="Zhong Z.M."/>
            <person name="Liu X."/>
            <person name="Yu X."/>
            <person name="Liu D.K."/>
            <person name="Tu X.D."/>
            <person name="Liu B."/>
            <person name="Hao Y."/>
            <person name="Liao X.Y."/>
            <person name="Jiang Y.T."/>
            <person name="Sun W.H."/>
            <person name="Chen J."/>
            <person name="Chen Y.Q."/>
            <person name="Ai Y."/>
            <person name="Zhai J.W."/>
            <person name="Wu S.S."/>
            <person name="Zhou Z."/>
            <person name="Hsiao Y.Y."/>
            <person name="Wu W.L."/>
            <person name="Chen Y.Y."/>
            <person name="Lin Y.F."/>
            <person name="Hsu J.L."/>
            <person name="Li C.Y."/>
            <person name="Wang Z.W."/>
            <person name="Zhao X."/>
            <person name="Zhong W.Y."/>
            <person name="Ma X.K."/>
            <person name="Ma L."/>
            <person name="Huang J."/>
            <person name="Chen G.Z."/>
            <person name="Huang M.Z."/>
            <person name="Huang L."/>
            <person name="Peng D.H."/>
            <person name="Luo Y.B."/>
            <person name="Zou S.Q."/>
            <person name="Chen S.P."/>
            <person name="Lan S."/>
            <person name="Tsai W.C."/>
            <person name="Van de Peer Y."/>
            <person name="Liu Z.J."/>
        </authorList>
    </citation>
    <scope>NUCLEOTIDE SEQUENCE [LARGE SCALE GENOMIC DNA]</scope>
    <source>
        <strain evidence="9">Lor287</strain>
    </source>
</reference>
<keyword evidence="6 7" id="KW-0539">Nucleus</keyword>
<evidence type="ECO:0000256" key="8">
    <source>
        <dbReference type="SAM" id="MobiDB-lite"/>
    </source>
</evidence>
<evidence type="ECO:0000256" key="2">
    <source>
        <dbReference type="ARBA" id="ARBA00007911"/>
    </source>
</evidence>
<dbReference type="PANTHER" id="PTHR31421">
    <property type="entry name" value="PROTEIN BASIC PENTACYSTEINE3"/>
    <property type="match status" value="1"/>
</dbReference>
<evidence type="ECO:0000313" key="10">
    <source>
        <dbReference type="Proteomes" id="UP001418222"/>
    </source>
</evidence>
<keyword evidence="10" id="KW-1185">Reference proteome</keyword>
<dbReference type="PANTHER" id="PTHR31421:SF22">
    <property type="entry name" value="PROTEIN BASIC PENTACYSTEINE3"/>
    <property type="match status" value="1"/>
</dbReference>
<dbReference type="AlphaFoldDB" id="A0AAP0AZ69"/>
<evidence type="ECO:0000256" key="3">
    <source>
        <dbReference type="ARBA" id="ARBA00023015"/>
    </source>
</evidence>
<dbReference type="EMBL" id="JBBWWQ010000018">
    <property type="protein sequence ID" value="KAK8921090.1"/>
    <property type="molecule type" value="Genomic_DNA"/>
</dbReference>
<dbReference type="Pfam" id="PF06217">
    <property type="entry name" value="GAGA_bind"/>
    <property type="match status" value="1"/>
</dbReference>
<dbReference type="GO" id="GO:0009723">
    <property type="term" value="P:response to ethylene"/>
    <property type="evidence" value="ECO:0007669"/>
    <property type="project" value="TreeGrafter"/>
</dbReference>
<comment type="function">
    <text evidence="7">Transcriptional regulator that specifically binds to GA-rich elements (GAGA-repeats) present in regulatory sequences of genes involved in developmental processes.</text>
</comment>
<dbReference type="GO" id="GO:0005634">
    <property type="term" value="C:nucleus"/>
    <property type="evidence" value="ECO:0007669"/>
    <property type="project" value="UniProtKB-SubCell"/>
</dbReference>
<comment type="caution">
    <text evidence="9">The sequence shown here is derived from an EMBL/GenBank/DDBJ whole genome shotgun (WGS) entry which is preliminary data.</text>
</comment>
<gene>
    <name evidence="9" type="primary">BBR</name>
    <name evidence="9" type="ORF">KSP39_PZI020420</name>
</gene>
<evidence type="ECO:0000256" key="6">
    <source>
        <dbReference type="ARBA" id="ARBA00023242"/>
    </source>
</evidence>
<dbReference type="GO" id="GO:0003700">
    <property type="term" value="F:DNA-binding transcription factor activity"/>
    <property type="evidence" value="ECO:0007669"/>
    <property type="project" value="UniProtKB-UniRule"/>
</dbReference>
<protein>
    <recommendedName>
        <fullName evidence="7">GAGA-binding transcriptional activator</fullName>
    </recommendedName>
</protein>
<sequence length="300" mass="32870">MENDRTLGIQHWGGYYRAPPLKGNLGLQLMSSGGEREVKPPFFSGVGAGGGYLQRECGDAEPSAMHMDFSRDAWYHGNRDGGKMLHLFQGNLHHHSHSSYGTLLSEVSMSVTGTHSFQIPQQVEIPREEKAPAMEKASSLEPPQHEGAPLKKKPKGEGRASKTSKPKNTKKAKPPKEDSINPPGRGRSVMKSMNMVINGINLDLLGIPTPVCTCTGQPQQCYRWGAGGWQSACCTTSISMYPLPMSIKRRGARIAGRKMSHGAFKKVLEKLAGDGEDFTSPIDLKLFWAKHGTNKFVTIR</sequence>
<feature type="compositionally biased region" description="Basic residues" evidence="8">
    <location>
        <begin position="162"/>
        <end position="173"/>
    </location>
</feature>
<feature type="region of interest" description="Disordered" evidence="8">
    <location>
        <begin position="118"/>
        <end position="189"/>
    </location>
</feature>
<keyword evidence="3 7" id="KW-0805">Transcription regulation</keyword>
<organism evidence="9 10">
    <name type="scientific">Platanthera zijinensis</name>
    <dbReference type="NCBI Taxonomy" id="2320716"/>
    <lineage>
        <taxon>Eukaryota</taxon>
        <taxon>Viridiplantae</taxon>
        <taxon>Streptophyta</taxon>
        <taxon>Embryophyta</taxon>
        <taxon>Tracheophyta</taxon>
        <taxon>Spermatophyta</taxon>
        <taxon>Magnoliopsida</taxon>
        <taxon>Liliopsida</taxon>
        <taxon>Asparagales</taxon>
        <taxon>Orchidaceae</taxon>
        <taxon>Orchidoideae</taxon>
        <taxon>Orchideae</taxon>
        <taxon>Orchidinae</taxon>
        <taxon>Platanthera</taxon>
    </lineage>
</organism>
<name>A0AAP0AZ69_9ASPA</name>
<comment type="similarity">
    <text evidence="2 7">Belongs to the BBR/BPC family.</text>
</comment>
<dbReference type="InterPro" id="IPR010409">
    <property type="entry name" value="GAGA-bd_tscrpt_act"/>
</dbReference>
<evidence type="ECO:0000256" key="7">
    <source>
        <dbReference type="RuleBase" id="RU367160"/>
    </source>
</evidence>
<evidence type="ECO:0000256" key="4">
    <source>
        <dbReference type="ARBA" id="ARBA00023125"/>
    </source>
</evidence>
<dbReference type="SMART" id="SM01226">
    <property type="entry name" value="GAGA_bind"/>
    <property type="match status" value="1"/>
</dbReference>
<comment type="subcellular location">
    <subcellularLocation>
        <location evidence="1 7">Nucleus</location>
    </subcellularLocation>
</comment>
<dbReference type="GO" id="GO:0043565">
    <property type="term" value="F:sequence-specific DNA binding"/>
    <property type="evidence" value="ECO:0007669"/>
    <property type="project" value="TreeGrafter"/>
</dbReference>
<keyword evidence="4 7" id="KW-0238">DNA-binding</keyword>
<evidence type="ECO:0000313" key="9">
    <source>
        <dbReference type="EMBL" id="KAK8921090.1"/>
    </source>
</evidence>
<evidence type="ECO:0000256" key="5">
    <source>
        <dbReference type="ARBA" id="ARBA00023163"/>
    </source>
</evidence>
<evidence type="ECO:0000256" key="1">
    <source>
        <dbReference type="ARBA" id="ARBA00004123"/>
    </source>
</evidence>
<keyword evidence="5 7" id="KW-0804">Transcription</keyword>